<dbReference type="GO" id="GO:0015774">
    <property type="term" value="P:polysaccharide transport"/>
    <property type="evidence" value="ECO:0007669"/>
    <property type="project" value="InterPro"/>
</dbReference>
<accession>A0A828QSU4</accession>
<keyword evidence="1" id="KW-1133">Transmembrane helix</keyword>
<sequence>MRGGGKSMQFDLLLKKEFSGKNVALLQGPVGNFFSRLGAKLKKMDAKIVKINFNGGDFFFYPKGRIYRGSKENLAAFYENFFTQNQIEVVLMYNDCRFINHTGLEVAKKLGIAVWVFEEGYLRPYCITLEKDGVNANSTMPRDKNFYLSLNLKDVGTEIKKIPGGFKFMGFYSFLYWFFAFILAPFFNNSLHHRPLNPLEMFAWFKALFLKYKYKISEKRLNSKIYKLEKKYFLAILQVYNDTQILNHYKKDIEHFIEETILSFANHARAKSYLVFKHHPMDRGYRNYAALIEKLSEKYHVEGRILYVHDSYLPLLLQNALGCITINSTVGLSAIMEGCPTKVCGEAFYDFEGLTYPKKIHFFWREAHAYKPNSLLVSQFKKYLLQTNQINGNFYKNSSLMR</sequence>
<dbReference type="InterPro" id="IPR007833">
    <property type="entry name" value="Capsule_polysaccharide_synth"/>
</dbReference>
<keyword evidence="1" id="KW-0812">Transmembrane</keyword>
<keyword evidence="1" id="KW-0472">Membrane</keyword>
<dbReference type="AlphaFoldDB" id="A0A828QSU4"/>
<dbReference type="CDD" id="cd16441">
    <property type="entry name" value="beta_Kdo_transferase_KpsS"/>
    <property type="match status" value="1"/>
</dbReference>
<dbReference type="EMBL" id="AEPU01000031">
    <property type="protein sequence ID" value="EFU71194.1"/>
    <property type="molecule type" value="Genomic_DNA"/>
</dbReference>
<feature type="transmembrane region" description="Helical" evidence="1">
    <location>
        <begin position="168"/>
        <end position="187"/>
    </location>
</feature>
<gene>
    <name evidence="2" type="primary">kpsS</name>
    <name evidence="2" type="ORF">HMPREF9400_1418</name>
</gene>
<evidence type="ECO:0000256" key="1">
    <source>
        <dbReference type="SAM" id="Phobius"/>
    </source>
</evidence>
<evidence type="ECO:0000313" key="3">
    <source>
        <dbReference type="Proteomes" id="UP000005813"/>
    </source>
</evidence>
<name>A0A828QSU4_CAMUP</name>
<dbReference type="GO" id="GO:0000271">
    <property type="term" value="P:polysaccharide biosynthetic process"/>
    <property type="evidence" value="ECO:0007669"/>
    <property type="project" value="InterPro"/>
</dbReference>
<dbReference type="Proteomes" id="UP000005813">
    <property type="component" value="Unassembled WGS sequence"/>
</dbReference>
<reference evidence="2 3" key="1">
    <citation type="submission" date="2010-12" db="EMBL/GenBank/DDBJ databases">
        <authorList>
            <person name="Muzny D."/>
            <person name="Qin X."/>
            <person name="Buhay C."/>
            <person name="Dugan-Rocha S."/>
            <person name="Ding Y."/>
            <person name="Chen G."/>
            <person name="Hawes A."/>
            <person name="Holder M."/>
            <person name="Jhangiani S."/>
            <person name="Johnson A."/>
            <person name="Khan Z."/>
            <person name="Li Z."/>
            <person name="Liu W."/>
            <person name="Liu X."/>
            <person name="Perez L."/>
            <person name="Shen H."/>
            <person name="Wang Q."/>
            <person name="Watt J."/>
            <person name="Xi L."/>
            <person name="Xin Y."/>
            <person name="Zhou J."/>
            <person name="Deng J."/>
            <person name="Jiang H."/>
            <person name="Liu Y."/>
            <person name="Qu J."/>
            <person name="Song X.-Z."/>
            <person name="Zhang L."/>
            <person name="Villasana D."/>
            <person name="Johnson A."/>
            <person name="Liu J."/>
            <person name="Liyanage D."/>
            <person name="Lorensuhewa L."/>
            <person name="Robinson T."/>
            <person name="Song A."/>
            <person name="Song B.-B."/>
            <person name="Dinh H."/>
            <person name="Thornton R."/>
            <person name="Coyle M."/>
            <person name="Francisco L."/>
            <person name="Jackson L."/>
            <person name="Javaid M."/>
            <person name="Korchina V."/>
            <person name="Kovar C."/>
            <person name="Mata R."/>
            <person name="Mathew T."/>
            <person name="Ngo R."/>
            <person name="Nguyen L."/>
            <person name="Nguyen N."/>
            <person name="Okwuonu G."/>
            <person name="Ongeri F."/>
            <person name="Pham C."/>
            <person name="Simmons D."/>
            <person name="Wilczek-Boney K."/>
            <person name="Hale W."/>
            <person name="Jakkamsetti A."/>
            <person name="Pham P."/>
            <person name="Ruth R."/>
            <person name="San Lucas F."/>
            <person name="Warren J."/>
            <person name="Zhang J."/>
            <person name="Zhao Z."/>
            <person name="Zhou C."/>
            <person name="Zhu D."/>
            <person name="Lee S."/>
            <person name="Bess C."/>
            <person name="Blankenburg K."/>
            <person name="Forbes L."/>
            <person name="Fu Q."/>
            <person name="Gubbala S."/>
            <person name="Hirani K."/>
            <person name="Jayaseelan J.C."/>
            <person name="Lara F."/>
            <person name="Munidasa M."/>
            <person name="Palculict T."/>
            <person name="Patil S."/>
            <person name="Pu L.-L."/>
            <person name="Saada N."/>
            <person name="Tang L."/>
            <person name="Weissenberger G."/>
            <person name="Zhu Y."/>
            <person name="Hemphill L."/>
            <person name="Shang Y."/>
            <person name="Youmans B."/>
            <person name="Ayvaz T."/>
            <person name="Ross M."/>
            <person name="Santibanez J."/>
            <person name="Aqrawi P."/>
            <person name="Gross S."/>
            <person name="Joshi V."/>
            <person name="Fowler G."/>
            <person name="Nazareth L."/>
            <person name="Reid J."/>
            <person name="Worley K."/>
            <person name="Petrosino J."/>
            <person name="Highlander S."/>
            <person name="Gibbs R."/>
        </authorList>
    </citation>
    <scope>NUCLEOTIDE SEQUENCE [LARGE SCALE GENOMIC DNA]</scope>
    <source>
        <strain evidence="2 3">JV21</strain>
    </source>
</reference>
<dbReference type="Pfam" id="PF05159">
    <property type="entry name" value="Capsule_synth"/>
    <property type="match status" value="1"/>
</dbReference>
<organism evidence="2 3">
    <name type="scientific">Campylobacter upsaliensis JV21</name>
    <dbReference type="NCBI Taxonomy" id="888826"/>
    <lineage>
        <taxon>Bacteria</taxon>
        <taxon>Pseudomonadati</taxon>
        <taxon>Campylobacterota</taxon>
        <taxon>Epsilonproteobacteria</taxon>
        <taxon>Campylobacterales</taxon>
        <taxon>Campylobacteraceae</taxon>
        <taxon>Campylobacter</taxon>
    </lineage>
</organism>
<comment type="caution">
    <text evidence="2">The sequence shown here is derived from an EMBL/GenBank/DDBJ whole genome shotgun (WGS) entry which is preliminary data.</text>
</comment>
<protein>
    <submittedName>
        <fullName evidence="2">Capsule polysaccharide export protein KpsS</fullName>
    </submittedName>
</protein>
<evidence type="ECO:0000313" key="2">
    <source>
        <dbReference type="EMBL" id="EFU71194.1"/>
    </source>
</evidence>
<proteinExistence type="predicted"/>